<keyword evidence="2" id="KW-0966">Cell projection</keyword>
<name>A0A2P6V863_9CHLO</name>
<organism evidence="2 3">
    <name type="scientific">Micractinium conductrix</name>
    <dbReference type="NCBI Taxonomy" id="554055"/>
    <lineage>
        <taxon>Eukaryota</taxon>
        <taxon>Viridiplantae</taxon>
        <taxon>Chlorophyta</taxon>
        <taxon>core chlorophytes</taxon>
        <taxon>Trebouxiophyceae</taxon>
        <taxon>Chlorellales</taxon>
        <taxon>Chlorellaceae</taxon>
        <taxon>Chlorella clade</taxon>
        <taxon>Micractinium</taxon>
    </lineage>
</organism>
<sequence length="234" mass="23921">MELLQRIAADIRGTASAPTSPARFVGSALTVKPGYLTSSAAATAPVAERFATASAASTAAAASRSAGNSPVAAAATTTAGAGAAACLRDSPPAWAGPRASQRAVGQHQHQRFSKDDAYLHALDQHSRGRLPGCTTHKPQHSVTLEQAAPTNLTTWGAASQEALRWSLPPEGATHGIKSSLMGFFSAGSGTDGGFVSENGLAEAARYHETSRPMEGRMKTAQPSRTTARGAPFAG</sequence>
<protein>
    <submittedName>
        <fullName evidence="2">Flagellar associated</fullName>
    </submittedName>
</protein>
<keyword evidence="2" id="KW-0969">Cilium</keyword>
<evidence type="ECO:0000313" key="2">
    <source>
        <dbReference type="EMBL" id="PSC70271.1"/>
    </source>
</evidence>
<feature type="region of interest" description="Disordered" evidence="1">
    <location>
        <begin position="209"/>
        <end position="234"/>
    </location>
</feature>
<evidence type="ECO:0000256" key="1">
    <source>
        <dbReference type="SAM" id="MobiDB-lite"/>
    </source>
</evidence>
<dbReference type="AlphaFoldDB" id="A0A2P6V863"/>
<keyword evidence="3" id="KW-1185">Reference proteome</keyword>
<dbReference type="OrthoDB" id="512495at2759"/>
<accession>A0A2P6V863</accession>
<comment type="caution">
    <text evidence="2">The sequence shown here is derived from an EMBL/GenBank/DDBJ whole genome shotgun (WGS) entry which is preliminary data.</text>
</comment>
<reference evidence="2 3" key="1">
    <citation type="journal article" date="2018" name="Plant J.">
        <title>Genome sequences of Chlorella sorokiniana UTEX 1602 and Micractinium conductrix SAG 241.80: implications to maltose excretion by a green alga.</title>
        <authorList>
            <person name="Arriola M.B."/>
            <person name="Velmurugan N."/>
            <person name="Zhang Y."/>
            <person name="Plunkett M.H."/>
            <person name="Hondzo H."/>
            <person name="Barney B.M."/>
        </authorList>
    </citation>
    <scope>NUCLEOTIDE SEQUENCE [LARGE SCALE GENOMIC DNA]</scope>
    <source>
        <strain evidence="2 3">SAG 241.80</strain>
    </source>
</reference>
<dbReference type="EMBL" id="LHPF02000021">
    <property type="protein sequence ID" value="PSC70271.1"/>
    <property type="molecule type" value="Genomic_DNA"/>
</dbReference>
<keyword evidence="2" id="KW-0282">Flagellum</keyword>
<dbReference type="Proteomes" id="UP000239649">
    <property type="component" value="Unassembled WGS sequence"/>
</dbReference>
<evidence type="ECO:0000313" key="3">
    <source>
        <dbReference type="Proteomes" id="UP000239649"/>
    </source>
</evidence>
<gene>
    <name evidence="2" type="ORF">C2E20_6290</name>
</gene>
<proteinExistence type="predicted"/>